<feature type="transmembrane region" description="Helical" evidence="6">
    <location>
        <begin position="632"/>
        <end position="651"/>
    </location>
</feature>
<feature type="transmembrane region" description="Helical" evidence="6">
    <location>
        <begin position="817"/>
        <end position="837"/>
    </location>
</feature>
<feature type="transmembrane region" description="Helical" evidence="6">
    <location>
        <begin position="1235"/>
        <end position="1255"/>
    </location>
</feature>
<comment type="similarity">
    <text evidence="2">Belongs to the major facilitator superfamily. Proton-dependent oligopeptide transporter (POT/PTR) (TC 2.A.17) family.</text>
</comment>
<feature type="transmembrane region" description="Helical" evidence="6">
    <location>
        <begin position="141"/>
        <end position="160"/>
    </location>
</feature>
<evidence type="ECO:0000313" key="7">
    <source>
        <dbReference type="EMBL" id="KAK9291166.1"/>
    </source>
</evidence>
<feature type="transmembrane region" description="Helical" evidence="6">
    <location>
        <begin position="382"/>
        <end position="404"/>
    </location>
</feature>
<feature type="transmembrane region" description="Helical" evidence="6">
    <location>
        <begin position="116"/>
        <end position="135"/>
    </location>
</feature>
<dbReference type="GO" id="GO:0016020">
    <property type="term" value="C:membrane"/>
    <property type="evidence" value="ECO:0007669"/>
    <property type="project" value="UniProtKB-SubCell"/>
</dbReference>
<evidence type="ECO:0000256" key="2">
    <source>
        <dbReference type="ARBA" id="ARBA00005982"/>
    </source>
</evidence>
<evidence type="ECO:0000256" key="5">
    <source>
        <dbReference type="ARBA" id="ARBA00023136"/>
    </source>
</evidence>
<dbReference type="InterPro" id="IPR000109">
    <property type="entry name" value="POT_fam"/>
</dbReference>
<feature type="transmembrane region" description="Helical" evidence="6">
    <location>
        <begin position="33"/>
        <end position="52"/>
    </location>
</feature>
<comment type="caution">
    <text evidence="7">The sequence shown here is derived from an EMBL/GenBank/DDBJ whole genome shotgun (WGS) entry which is preliminary data.</text>
</comment>
<feature type="transmembrane region" description="Helical" evidence="6">
    <location>
        <begin position="779"/>
        <end position="797"/>
    </location>
</feature>
<evidence type="ECO:0000313" key="8">
    <source>
        <dbReference type="Proteomes" id="UP001415857"/>
    </source>
</evidence>
<proteinExistence type="inferred from homology"/>
<sequence>MPCFLLSRAREVFANSTSFSLFSSRSIRHGMKYLFSQGLVSITISAVLPSLRPTPCPTQENCKEASALQLCVLYICLLLTGLGASGIRPCVLPFAADQFDMTKSRVSKRSWNFFNWFYFSLRISALTALTFIVYVQDNVSWGWGFGIPTISMAVSILVFVTGSPLYKKVKPEGSPFVRLAQVLVAAMKKRKAIAPADPGLLYENKELDAAISLQGRLLHTNQFKWFDRAAIVTDSDATDSNPPNLWRISTVHRVEELKSIIRMLPIWAAGILLVTSSSHQQSFTIIQARTMDRHLSHSFQIPPASLSVISVLTTLIGIVLYERLFVPFARRFTGNPSGMTCLQRMGIGFIINILATLVASFVEIKRKAVAANHNLLDKPTTTIPVSVFWLVPQFVLHGVADIFMSVGHMEFLYDQSPESMRSSAVALYWMTVSVGNYVATLLVSLVHKYSGKKENWLPDRNLNRGRLEYYYWLVTGIQVINLIYYLICSYFYNYKPLEEVIETSKENDADLTTDKIPSRPLNGATNEICDRFATTGFDANMITYLTQELNLPMGLVSITISAVLPSLRPPPCPTQENCKEASALQLWVLYICLLLTCLGSGGIRPCVLPFAADQFDMTKSTVSRRSWNFFNWFYFSMGMATLTALTVVVYVQENVSWGWGLGIPTIGMALSIVAFVIGSPLYKNVKPGGSPFVRLAQVVVAAVKKRKVVAPADPGLLYENKELDAAISLQGRLLHTNQFKWLDSAAIVTDADATDSNRPNLWRLATVHRVEELKSIIRMLPIWAAGILLITSSSHQYSFTIIQARTMDRHLSHSFQIPPASLSIISVLTMLIGIVLYERLFVPFARQFTGNPSGITCLQRMGIGFMANILATLVASFVEIKRKEVAADHNLLDKPTAIIPITNEICDRFANTGFHANIITYLTQELNLPLGLVTITVSAVLPSLRPPPCPTQENCKEASALQLWVLYICLLLTSLGSGGIRPCVLPFAADQFDMTQSMVSRPSWNFFNWFYFSMGMASLTALTIIVYVQDNVSWGWGLGIPTIGMALSTVAFVSGSPLYKKLKPGGSPFVRLAQVLVAAVQKRKAVAPANPGLLYENKELDAAISLQGRLLHTNQFNWFDRAAIVTDADAEESNPPNLWRLATVHRVEELKSIVRMLPIWAAGILLITSSSNQHSFTILQARTMDRHLSHSFQIPPASLSIFSVLTMLIGIVLYERLFVPFARRFTGNPSGITCLQRMGIGFMVNILSTIVASLVETKRKAVAANHNLLDKPTAIIPISVFWLVPQFSLHGVAEVFMSVGPLNGASRDGEVELATSETV</sequence>
<protein>
    <submittedName>
        <fullName evidence="7">Uncharacterized protein</fullName>
    </submittedName>
</protein>
<organism evidence="7 8">
    <name type="scientific">Liquidambar formosana</name>
    <name type="common">Formosan gum</name>
    <dbReference type="NCBI Taxonomy" id="63359"/>
    <lineage>
        <taxon>Eukaryota</taxon>
        <taxon>Viridiplantae</taxon>
        <taxon>Streptophyta</taxon>
        <taxon>Embryophyta</taxon>
        <taxon>Tracheophyta</taxon>
        <taxon>Spermatophyta</taxon>
        <taxon>Magnoliopsida</taxon>
        <taxon>eudicotyledons</taxon>
        <taxon>Gunneridae</taxon>
        <taxon>Pentapetalae</taxon>
        <taxon>Saxifragales</taxon>
        <taxon>Altingiaceae</taxon>
        <taxon>Liquidambar</taxon>
    </lineage>
</organism>
<feature type="transmembrane region" description="Helical" evidence="6">
    <location>
        <begin position="299"/>
        <end position="321"/>
    </location>
</feature>
<keyword evidence="5 6" id="KW-0472">Membrane</keyword>
<feature type="transmembrane region" description="Helical" evidence="6">
    <location>
        <begin position="587"/>
        <end position="611"/>
    </location>
</feature>
<feature type="transmembrane region" description="Helical" evidence="6">
    <location>
        <begin position="72"/>
        <end position="95"/>
    </location>
</feature>
<keyword evidence="3 6" id="KW-0812">Transmembrane</keyword>
<dbReference type="Pfam" id="PF00854">
    <property type="entry name" value="PTR2"/>
    <property type="match status" value="3"/>
</dbReference>
<dbReference type="Gene3D" id="1.20.1250.20">
    <property type="entry name" value="MFS general substrate transporter like domains"/>
    <property type="match status" value="3"/>
</dbReference>
<feature type="transmembrane region" description="Helical" evidence="6">
    <location>
        <begin position="964"/>
        <end position="988"/>
    </location>
</feature>
<dbReference type="Proteomes" id="UP001415857">
    <property type="component" value="Unassembled WGS sequence"/>
</dbReference>
<feature type="transmembrane region" description="Helical" evidence="6">
    <location>
        <begin position="425"/>
        <end position="449"/>
    </location>
</feature>
<reference evidence="7 8" key="1">
    <citation type="journal article" date="2024" name="Plant J.">
        <title>Genome sequences and population genomics reveal climatic adaptation and genomic divergence between two closely related sweetgum species.</title>
        <authorList>
            <person name="Xu W.Q."/>
            <person name="Ren C.Q."/>
            <person name="Zhang X.Y."/>
            <person name="Comes H.P."/>
            <person name="Liu X.H."/>
            <person name="Li Y.G."/>
            <person name="Kettle C.J."/>
            <person name="Jalonen R."/>
            <person name="Gaisberger H."/>
            <person name="Ma Y.Z."/>
            <person name="Qiu Y.X."/>
        </authorList>
    </citation>
    <scope>NUCLEOTIDE SEQUENCE [LARGE SCALE GENOMIC DNA]</scope>
    <source>
        <strain evidence="7">Hangzhou</strain>
    </source>
</reference>
<feature type="transmembrane region" description="Helical" evidence="6">
    <location>
        <begin position="342"/>
        <end position="362"/>
    </location>
</feature>
<evidence type="ECO:0000256" key="4">
    <source>
        <dbReference type="ARBA" id="ARBA00022989"/>
    </source>
</evidence>
<feature type="transmembrane region" description="Helical" evidence="6">
    <location>
        <begin position="657"/>
        <end position="677"/>
    </location>
</feature>
<comment type="subcellular location">
    <subcellularLocation>
        <location evidence="1">Membrane</location>
        <topology evidence="1">Multi-pass membrane protein</topology>
    </subcellularLocation>
</comment>
<dbReference type="InterPro" id="IPR036259">
    <property type="entry name" value="MFS_trans_sf"/>
</dbReference>
<name>A0AAP0SB83_LIQFO</name>
<feature type="transmembrane region" description="Helical" evidence="6">
    <location>
        <begin position="1192"/>
        <end position="1214"/>
    </location>
</feature>
<evidence type="ECO:0000256" key="6">
    <source>
        <dbReference type="SAM" id="Phobius"/>
    </source>
</evidence>
<dbReference type="EMBL" id="JBBPBK010000002">
    <property type="protein sequence ID" value="KAK9291166.1"/>
    <property type="molecule type" value="Genomic_DNA"/>
</dbReference>
<accession>A0AAP0SB83</accession>
<gene>
    <name evidence="7" type="ORF">L1049_009354</name>
</gene>
<feature type="transmembrane region" description="Helical" evidence="6">
    <location>
        <begin position="469"/>
        <end position="487"/>
    </location>
</feature>
<evidence type="ECO:0000256" key="1">
    <source>
        <dbReference type="ARBA" id="ARBA00004141"/>
    </source>
</evidence>
<feature type="transmembrane region" description="Helical" evidence="6">
    <location>
        <begin position="1034"/>
        <end position="1053"/>
    </location>
</feature>
<feature type="transmembrane region" description="Helical" evidence="6">
    <location>
        <begin position="1009"/>
        <end position="1028"/>
    </location>
</feature>
<dbReference type="PANTHER" id="PTHR11654">
    <property type="entry name" value="OLIGOPEPTIDE TRANSPORTER-RELATED"/>
    <property type="match status" value="1"/>
</dbReference>
<keyword evidence="4 6" id="KW-1133">Transmembrane helix</keyword>
<dbReference type="GO" id="GO:0022857">
    <property type="term" value="F:transmembrane transporter activity"/>
    <property type="evidence" value="ECO:0007669"/>
    <property type="project" value="InterPro"/>
</dbReference>
<keyword evidence="8" id="KW-1185">Reference proteome</keyword>
<dbReference type="SUPFAM" id="SSF103473">
    <property type="entry name" value="MFS general substrate transporter"/>
    <property type="match status" value="3"/>
</dbReference>
<evidence type="ECO:0000256" key="3">
    <source>
        <dbReference type="ARBA" id="ARBA00022692"/>
    </source>
</evidence>